<evidence type="ECO:0000256" key="2">
    <source>
        <dbReference type="SAM" id="SignalP"/>
    </source>
</evidence>
<evidence type="ECO:0000256" key="1">
    <source>
        <dbReference type="SAM" id="Phobius"/>
    </source>
</evidence>
<reference evidence="3" key="2">
    <citation type="submission" date="2019-07" db="EMBL/GenBank/DDBJ databases">
        <title>New Giardia intestinalis WB genome in near-complete chromosomes.</title>
        <authorList>
            <person name="Xu F."/>
            <person name="Jex A."/>
            <person name="Svard S.G."/>
        </authorList>
    </citation>
    <scope>NUCLEOTIDE SEQUENCE</scope>
    <source>
        <strain evidence="3">WB C6</strain>
    </source>
</reference>
<dbReference type="Proteomes" id="UP000001548">
    <property type="component" value="Unassembled WGS sequence"/>
</dbReference>
<reference evidence="3 5" key="1">
    <citation type="journal article" date="2007" name="Science">
        <title>Genomic minimalism in the early diverging intestinal parasite Giardia lamblia.</title>
        <authorList>
            <person name="Morrison H.G."/>
            <person name="McArthur A.G."/>
            <person name="Gillin F.D."/>
            <person name="Aley S.B."/>
            <person name="Adam R.D."/>
            <person name="Olsen G.J."/>
            <person name="Best A.A."/>
            <person name="Cande W.Z."/>
            <person name="Chen F."/>
            <person name="Cipriano M.J."/>
            <person name="Davids B.J."/>
            <person name="Dawson S.C."/>
            <person name="Elmendorf H.G."/>
            <person name="Hehl A.B."/>
            <person name="Holder M.E."/>
            <person name="Huse S.M."/>
            <person name="Kim U.U."/>
            <person name="Lasek-Nesselquist E."/>
            <person name="Manning G."/>
            <person name="Nigam A."/>
            <person name="Nixon J.E."/>
            <person name="Palm D."/>
            <person name="Passamaneck N.E."/>
            <person name="Prabhu A."/>
            <person name="Reich C.I."/>
            <person name="Reiner D.S."/>
            <person name="Samuelson J."/>
            <person name="Svard S.G."/>
            <person name="Sogin M.L."/>
        </authorList>
    </citation>
    <scope>NUCLEOTIDE SEQUENCE [LARGE SCALE GENOMIC DNA]</scope>
    <source>
        <strain evidence="5">ATCC 50803 / WB clone C6</strain>
        <strain evidence="3">WB C6</strain>
    </source>
</reference>
<dbReference type="InParanoid" id="A0A644F6X4"/>
<protein>
    <submittedName>
        <fullName evidence="3">High cysteine membrane protein Group 1</fullName>
    </submittedName>
</protein>
<dbReference type="PANTHER" id="PTHR23275">
    <property type="entry name" value="CABRIOLET.-RELATED"/>
    <property type="match status" value="1"/>
</dbReference>
<evidence type="ECO:0000313" key="4">
    <source>
        <dbReference type="EMBL" id="KAE8304377.1"/>
    </source>
</evidence>
<feature type="signal peptide" evidence="2">
    <location>
        <begin position="1"/>
        <end position="21"/>
    </location>
</feature>
<dbReference type="InterPro" id="IPR006212">
    <property type="entry name" value="Furin_repeat"/>
</dbReference>
<dbReference type="SMART" id="SM00261">
    <property type="entry name" value="FU"/>
    <property type="match status" value="4"/>
</dbReference>
<evidence type="ECO:0000313" key="3">
    <source>
        <dbReference type="EMBL" id="KAE8304375.1"/>
    </source>
</evidence>
<evidence type="ECO:0000313" key="5">
    <source>
        <dbReference type="Proteomes" id="UP000001548"/>
    </source>
</evidence>
<gene>
    <name evidence="3" type="ORF">GL50803_0050221</name>
    <name evidence="4" type="ORF">GL50803_00d50221</name>
</gene>
<keyword evidence="5" id="KW-1185">Reference proteome</keyword>
<dbReference type="InterPro" id="IPR009030">
    <property type="entry name" value="Growth_fac_rcpt_cys_sf"/>
</dbReference>
<dbReference type="EMBL" id="AACB03000002">
    <property type="protein sequence ID" value="KAE8304375.1"/>
    <property type="molecule type" value="Genomic_DNA"/>
</dbReference>
<keyword evidence="1" id="KW-1133">Transmembrane helix</keyword>
<sequence length="692" mass="71808">MSVLFLFGLAVIGLAAQPGDGSTPYKNDYYVACTGYKPNCVQDKCVMFGPRTTLCTECLSGKVPINGACVGKDDSPADPSIDPTVCVTESITGSDASQRCTSCTGGTKASEAGGSTYFLFYGGCYNKNEWPGTHICETVSDGVCNTCAVAHGFVFANDRNSQEKCILCGDTAGFNDKVGIAGCSSCISLESPSTTSDNTKQTAVRCTSCVDPTKAPIDDACADTTSHVCQNGYCTHCASTHVCYKGGCYSKEGSGASICASDNLMDISGYSACKQCVNPNEVPHNGNCRLSSEFGACNKDSTAGKCTACNRSSPDRRVFFYEGGCYTTNDLLGRTICTEASGGTCTTCNEAQGFFAKDSTCSWCDSTTAGAIEDCASCSIKSDGSNKLVCTSCKNDKYVSVSGTSCVTSCSASESGSCETGTCVCKCNVGTYFDNNSNSCIQCDSACLECDGSGPDHCTKCSSGKYTKVDDSGTVTCVDASECGDGYYADPEELQCATCGIESCQACTPKDNNLVCTRCSPGLVSVDGFSCPLTCTELNQREEDGKCVCAEGFEPSSDGACIAKNTCPSDATGCSSCSASGECLSCADSNHNVQPSKRSCASGCPSGSESVGSLCICMEGYTLRGDTCVSQTRKASSGSTTVTVAVVVSLLIIAAVALTCWLVLRRRRGSKPISKKRAAAENVELMGTVDEF</sequence>
<dbReference type="CDD" id="cd00064">
    <property type="entry name" value="FU"/>
    <property type="match status" value="1"/>
</dbReference>
<dbReference type="Gene3D" id="2.10.220.10">
    <property type="entry name" value="Hormone Receptor, Insulin-like Growth Factor Receptor 1, Chain A, domain 2"/>
    <property type="match status" value="1"/>
</dbReference>
<comment type="caution">
    <text evidence="3">The sequence shown here is derived from an EMBL/GenBank/DDBJ whole genome shotgun (WGS) entry which is preliminary data.</text>
</comment>
<proteinExistence type="predicted"/>
<keyword evidence="1" id="KW-0812">Transmembrane</keyword>
<keyword evidence="1" id="KW-0472">Membrane</keyword>
<dbReference type="AlphaFoldDB" id="A0A644F6X4"/>
<name>A0A644F6X4_GIAIC</name>
<feature type="chain" id="PRO_5036158092" evidence="2">
    <location>
        <begin position="22"/>
        <end position="692"/>
    </location>
</feature>
<dbReference type="PANTHER" id="PTHR23275:SF100">
    <property type="entry name" value="EGF-LIKE DOMAIN-CONTAINING PROTEIN"/>
    <property type="match status" value="1"/>
</dbReference>
<dbReference type="EMBL" id="AACB03000002">
    <property type="protein sequence ID" value="KAE8304377.1"/>
    <property type="molecule type" value="Genomic_DNA"/>
</dbReference>
<keyword evidence="2" id="KW-0732">Signal</keyword>
<organism evidence="3 5">
    <name type="scientific">Giardia intestinalis (strain ATCC 50803 / WB clone C6)</name>
    <name type="common">Giardia lamblia</name>
    <dbReference type="NCBI Taxonomy" id="184922"/>
    <lineage>
        <taxon>Eukaryota</taxon>
        <taxon>Metamonada</taxon>
        <taxon>Diplomonadida</taxon>
        <taxon>Hexamitidae</taxon>
        <taxon>Giardiinae</taxon>
        <taxon>Giardia</taxon>
    </lineage>
</organism>
<feature type="transmembrane region" description="Helical" evidence="1">
    <location>
        <begin position="642"/>
        <end position="664"/>
    </location>
</feature>
<dbReference type="SUPFAM" id="SSF57184">
    <property type="entry name" value="Growth factor receptor domain"/>
    <property type="match status" value="1"/>
</dbReference>
<accession>A0A644F6X4</accession>
<dbReference type="InterPro" id="IPR052798">
    <property type="entry name" value="Giardia_VSA"/>
</dbReference>